<gene>
    <name evidence="1" type="ORF">DP120_05980</name>
</gene>
<sequence>MSIDYIQKSLETMRYFEKASISETFSNGGTDSYTVHYIHDNLQYEVQCSANEEIILFDSVEAASEWIHIKTNSPATQN</sequence>
<keyword evidence="2" id="KW-1185">Reference proteome</keyword>
<dbReference type="Proteomes" id="UP000251002">
    <property type="component" value="Unassembled WGS sequence"/>
</dbReference>
<protein>
    <recommendedName>
        <fullName evidence="3">DUF1797 domain-containing protein</fullName>
    </recommendedName>
</protein>
<evidence type="ECO:0000313" key="1">
    <source>
        <dbReference type="EMBL" id="RAZ79165.1"/>
    </source>
</evidence>
<evidence type="ECO:0000313" key="2">
    <source>
        <dbReference type="Proteomes" id="UP000251002"/>
    </source>
</evidence>
<dbReference type="EMBL" id="QLZR01000002">
    <property type="protein sequence ID" value="RAZ79165.1"/>
    <property type="molecule type" value="Genomic_DNA"/>
</dbReference>
<name>A0A365L1U3_9BACL</name>
<evidence type="ECO:0008006" key="3">
    <source>
        <dbReference type="Google" id="ProtNLM"/>
    </source>
</evidence>
<proteinExistence type="predicted"/>
<reference evidence="1 2" key="1">
    <citation type="submission" date="2018-06" db="EMBL/GenBank/DDBJ databases">
        <title>The draft genome sequences of strains SCU63 and S1.</title>
        <authorList>
            <person name="Gan L."/>
        </authorList>
    </citation>
    <scope>NUCLEOTIDE SEQUENCE [LARGE SCALE GENOMIC DNA]</scope>
    <source>
        <strain evidence="1 2">SCU63</strain>
    </source>
</reference>
<organism evidence="1 2">
    <name type="scientific">Planococcus halotolerans</name>
    <dbReference type="NCBI Taxonomy" id="2233542"/>
    <lineage>
        <taxon>Bacteria</taxon>
        <taxon>Bacillati</taxon>
        <taxon>Bacillota</taxon>
        <taxon>Bacilli</taxon>
        <taxon>Bacillales</taxon>
        <taxon>Caryophanaceae</taxon>
        <taxon>Planococcus</taxon>
    </lineage>
</organism>
<accession>A0A365L1U3</accession>
<comment type="caution">
    <text evidence="1">The sequence shown here is derived from an EMBL/GenBank/DDBJ whole genome shotgun (WGS) entry which is preliminary data.</text>
</comment>
<dbReference type="RefSeq" id="WP_112222750.1">
    <property type="nucleotide sequence ID" value="NZ_CP047673.1"/>
</dbReference>
<dbReference type="AlphaFoldDB" id="A0A365L1U3"/>